<keyword evidence="2" id="KW-1185">Reference proteome</keyword>
<evidence type="ECO:0000313" key="1">
    <source>
        <dbReference type="EMBL" id="EPE02119.1"/>
    </source>
</evidence>
<dbReference type="Gene3D" id="3.30.160.100">
    <property type="entry name" value="Ribosome hibernation promotion factor-like"/>
    <property type="match status" value="1"/>
</dbReference>
<dbReference type="InterPro" id="IPR036567">
    <property type="entry name" value="RHF-like"/>
</dbReference>
<dbReference type="STRING" id="1203554.HMPREF1476_00016"/>
<gene>
    <name evidence="1" type="ORF">HMPREF1476_00016</name>
</gene>
<sequence>MTAQIVFHGINRSAAVEAAVNEKLEGLAKFDNQIGPCKVTVTQEGHQTMGPFTIRVDLVASGRNLIVTRTNQDVMAALTESFDTIRRSVVEEADKRRQH</sequence>
<name>S3BLK4_9BURK</name>
<dbReference type="Proteomes" id="UP000014400">
    <property type="component" value="Unassembled WGS sequence"/>
</dbReference>
<dbReference type="AlphaFoldDB" id="S3BLK4"/>
<dbReference type="Pfam" id="PF02482">
    <property type="entry name" value="Ribosomal_S30AE"/>
    <property type="match status" value="1"/>
</dbReference>
<comment type="caution">
    <text evidence="1">The sequence shown here is derived from an EMBL/GenBank/DDBJ whole genome shotgun (WGS) entry which is preliminary data.</text>
</comment>
<dbReference type="GeneID" id="64062119"/>
<accession>S3BLK4</accession>
<reference evidence="1 2" key="1">
    <citation type="submission" date="2013-04" db="EMBL/GenBank/DDBJ databases">
        <title>The Genome Sequence of Sutterella wadsworthensis HGA0223.</title>
        <authorList>
            <consortium name="The Broad Institute Genomics Platform"/>
            <person name="Earl A."/>
            <person name="Ward D."/>
            <person name="Feldgarden M."/>
            <person name="Gevers D."/>
            <person name="Schmidt T.M."/>
            <person name="Dover J."/>
            <person name="Dai D."/>
            <person name="Walker B."/>
            <person name="Young S."/>
            <person name="Zeng Q."/>
            <person name="Gargeya S."/>
            <person name="Fitzgerald M."/>
            <person name="Haas B."/>
            <person name="Abouelleil A."/>
            <person name="Allen A.W."/>
            <person name="Alvarado L."/>
            <person name="Arachchi H.M."/>
            <person name="Berlin A.M."/>
            <person name="Chapman S.B."/>
            <person name="Gainer-Dewar J."/>
            <person name="Goldberg J."/>
            <person name="Griggs A."/>
            <person name="Gujja S."/>
            <person name="Hansen M."/>
            <person name="Howarth C."/>
            <person name="Imamovic A."/>
            <person name="Ireland A."/>
            <person name="Larimer J."/>
            <person name="McCowan C."/>
            <person name="Murphy C."/>
            <person name="Pearson M."/>
            <person name="Poon T.W."/>
            <person name="Priest M."/>
            <person name="Roberts A."/>
            <person name="Saif S."/>
            <person name="Shea T."/>
            <person name="Sisk P."/>
            <person name="Sykes S."/>
            <person name="Wortman J."/>
            <person name="Nusbaum C."/>
            <person name="Birren B."/>
        </authorList>
    </citation>
    <scope>NUCLEOTIDE SEQUENCE [LARGE SCALE GENOMIC DNA]</scope>
    <source>
        <strain evidence="1 2">HGA0223</strain>
    </source>
</reference>
<dbReference type="eggNOG" id="COG1544">
    <property type="taxonomic scope" value="Bacteria"/>
</dbReference>
<dbReference type="EMBL" id="ATCF01000001">
    <property type="protein sequence ID" value="EPE02119.1"/>
    <property type="molecule type" value="Genomic_DNA"/>
</dbReference>
<organism evidence="1 2">
    <name type="scientific">Sutterella wadsworthensis HGA0223</name>
    <dbReference type="NCBI Taxonomy" id="1203554"/>
    <lineage>
        <taxon>Bacteria</taxon>
        <taxon>Pseudomonadati</taxon>
        <taxon>Pseudomonadota</taxon>
        <taxon>Betaproteobacteria</taxon>
        <taxon>Burkholderiales</taxon>
        <taxon>Sutterellaceae</taxon>
        <taxon>Sutterella</taxon>
    </lineage>
</organism>
<proteinExistence type="predicted"/>
<evidence type="ECO:0000313" key="2">
    <source>
        <dbReference type="Proteomes" id="UP000014400"/>
    </source>
</evidence>
<dbReference type="HOGENOM" id="CLU_112793_1_0_4"/>
<dbReference type="PATRIC" id="fig|1203554.3.peg.4"/>
<evidence type="ECO:0008006" key="3">
    <source>
        <dbReference type="Google" id="ProtNLM"/>
    </source>
</evidence>
<dbReference type="InterPro" id="IPR003489">
    <property type="entry name" value="RHF/RaiA"/>
</dbReference>
<protein>
    <recommendedName>
        <fullName evidence="3">Ribosomal subunit interface protein</fullName>
    </recommendedName>
</protein>
<dbReference type="SUPFAM" id="SSF69754">
    <property type="entry name" value="Ribosome binding protein Y (YfiA homologue)"/>
    <property type="match status" value="1"/>
</dbReference>
<dbReference type="RefSeq" id="WP_005431024.1">
    <property type="nucleotide sequence ID" value="NZ_KE150480.1"/>
</dbReference>